<reference evidence="2 3" key="1">
    <citation type="submission" date="2017-11" db="EMBL/GenBank/DDBJ databases">
        <title>De-novo sequencing of pomegranate (Punica granatum L.) genome.</title>
        <authorList>
            <person name="Akparov Z."/>
            <person name="Amiraslanov A."/>
            <person name="Hajiyeva S."/>
            <person name="Abbasov M."/>
            <person name="Kaur K."/>
            <person name="Hamwieh A."/>
            <person name="Solovyev V."/>
            <person name="Salamov A."/>
            <person name="Braich B."/>
            <person name="Kosarev P."/>
            <person name="Mahmoud A."/>
            <person name="Hajiyev E."/>
            <person name="Babayeva S."/>
            <person name="Izzatullayeva V."/>
            <person name="Mammadov A."/>
            <person name="Mammadov A."/>
            <person name="Sharifova S."/>
            <person name="Ojaghi J."/>
            <person name="Eynullazada K."/>
            <person name="Bayramov B."/>
            <person name="Abdulazimova A."/>
            <person name="Shahmuradov I."/>
        </authorList>
    </citation>
    <scope>NUCLEOTIDE SEQUENCE [LARGE SCALE GENOMIC DNA]</scope>
    <source>
        <strain evidence="3">cv. AG2017</strain>
        <tissue evidence="2">Leaf</tissue>
    </source>
</reference>
<comment type="caution">
    <text evidence="2">The sequence shown here is derived from an EMBL/GenBank/DDBJ whole genome shotgun (WGS) entry which is preliminary data.</text>
</comment>
<dbReference type="AlphaFoldDB" id="A0A2I0KEX4"/>
<gene>
    <name evidence="2" type="ORF">CRG98_012592</name>
</gene>
<proteinExistence type="predicted"/>
<sequence>MACIMVTVLGLLSCTAWVTTPLKRHGSLSTQGSRRLEVIAALLLLIFVSGSQKAVRRGVPHWSSLSLLVAVTPPPPPPQIWKGASPCTPNHHAAPDQAFPTRFDFLVLDPTSISPTRLTDLPPIRISPRWQLLSFYFVDYRHRPTMEYPRSTTNRAKPPAIDFYGFGLFCRLQVSAPRQRYLV</sequence>
<feature type="signal peptide" evidence="1">
    <location>
        <begin position="1"/>
        <end position="16"/>
    </location>
</feature>
<protein>
    <recommendedName>
        <fullName evidence="4">Secreted protein</fullName>
    </recommendedName>
</protein>
<dbReference type="Proteomes" id="UP000233551">
    <property type="component" value="Unassembled WGS sequence"/>
</dbReference>
<evidence type="ECO:0000256" key="1">
    <source>
        <dbReference type="SAM" id="SignalP"/>
    </source>
</evidence>
<accession>A0A2I0KEX4</accession>
<dbReference type="EMBL" id="PGOL01000645">
    <property type="protein sequence ID" value="PKI67054.1"/>
    <property type="molecule type" value="Genomic_DNA"/>
</dbReference>
<name>A0A2I0KEX4_PUNGR</name>
<keyword evidence="3" id="KW-1185">Reference proteome</keyword>
<evidence type="ECO:0000313" key="3">
    <source>
        <dbReference type="Proteomes" id="UP000233551"/>
    </source>
</evidence>
<evidence type="ECO:0000313" key="2">
    <source>
        <dbReference type="EMBL" id="PKI67054.1"/>
    </source>
</evidence>
<organism evidence="2 3">
    <name type="scientific">Punica granatum</name>
    <name type="common">Pomegranate</name>
    <dbReference type="NCBI Taxonomy" id="22663"/>
    <lineage>
        <taxon>Eukaryota</taxon>
        <taxon>Viridiplantae</taxon>
        <taxon>Streptophyta</taxon>
        <taxon>Embryophyta</taxon>
        <taxon>Tracheophyta</taxon>
        <taxon>Spermatophyta</taxon>
        <taxon>Magnoliopsida</taxon>
        <taxon>eudicotyledons</taxon>
        <taxon>Gunneridae</taxon>
        <taxon>Pentapetalae</taxon>
        <taxon>rosids</taxon>
        <taxon>malvids</taxon>
        <taxon>Myrtales</taxon>
        <taxon>Lythraceae</taxon>
        <taxon>Punica</taxon>
    </lineage>
</organism>
<evidence type="ECO:0008006" key="4">
    <source>
        <dbReference type="Google" id="ProtNLM"/>
    </source>
</evidence>
<keyword evidence="1" id="KW-0732">Signal</keyword>
<feature type="chain" id="PRO_5014116704" description="Secreted protein" evidence="1">
    <location>
        <begin position="17"/>
        <end position="183"/>
    </location>
</feature>